<accession>A0AAN8P6M4</accession>
<evidence type="ECO:0000313" key="1">
    <source>
        <dbReference type="EMBL" id="KAK6619417.1"/>
    </source>
</evidence>
<organism evidence="1 2">
    <name type="scientific">Polyplax serrata</name>
    <name type="common">Common mouse louse</name>
    <dbReference type="NCBI Taxonomy" id="468196"/>
    <lineage>
        <taxon>Eukaryota</taxon>
        <taxon>Metazoa</taxon>
        <taxon>Ecdysozoa</taxon>
        <taxon>Arthropoda</taxon>
        <taxon>Hexapoda</taxon>
        <taxon>Insecta</taxon>
        <taxon>Pterygota</taxon>
        <taxon>Neoptera</taxon>
        <taxon>Paraneoptera</taxon>
        <taxon>Psocodea</taxon>
        <taxon>Troctomorpha</taxon>
        <taxon>Phthiraptera</taxon>
        <taxon>Anoplura</taxon>
        <taxon>Polyplacidae</taxon>
        <taxon>Polyplax</taxon>
    </lineage>
</organism>
<reference evidence="1 2" key="1">
    <citation type="submission" date="2023-10" db="EMBL/GenBank/DDBJ databases">
        <title>Genomes of two closely related lineages of the louse Polyplax serrata with different host specificities.</title>
        <authorList>
            <person name="Martinu J."/>
            <person name="Tarabai H."/>
            <person name="Stefka J."/>
            <person name="Hypsa V."/>
        </authorList>
    </citation>
    <scope>NUCLEOTIDE SEQUENCE [LARGE SCALE GENOMIC DNA]</scope>
    <source>
        <strain evidence="1">HR10_N</strain>
    </source>
</reference>
<comment type="caution">
    <text evidence="1">The sequence shown here is derived from an EMBL/GenBank/DDBJ whole genome shotgun (WGS) entry which is preliminary data.</text>
</comment>
<name>A0AAN8P6M4_POLSC</name>
<proteinExistence type="predicted"/>
<dbReference type="Proteomes" id="UP001372834">
    <property type="component" value="Unassembled WGS sequence"/>
</dbReference>
<sequence length="129" mass="14683">MINSTYPCGELDFLYPIEIPKKKKKRISIDLEMMNWGVNARAACDNPKMAGFLAHPKTKKFKNGCVRVSQRGLERKDNPSFQPEYLTIPEELMSLNLVLLMHQIEKCLGQAAPSIHDEYCSVTTIIDIL</sequence>
<dbReference type="EMBL" id="JAWJWE010000040">
    <property type="protein sequence ID" value="KAK6619417.1"/>
    <property type="molecule type" value="Genomic_DNA"/>
</dbReference>
<dbReference type="AlphaFoldDB" id="A0AAN8P6M4"/>
<evidence type="ECO:0000313" key="2">
    <source>
        <dbReference type="Proteomes" id="UP001372834"/>
    </source>
</evidence>
<gene>
    <name evidence="1" type="ORF">RUM43_012174</name>
</gene>
<protein>
    <submittedName>
        <fullName evidence="1">Uncharacterized protein</fullName>
    </submittedName>
</protein>